<dbReference type="GO" id="GO:0005737">
    <property type="term" value="C:cytoplasm"/>
    <property type="evidence" value="ECO:0007669"/>
    <property type="project" value="UniProtKB-SubCell"/>
</dbReference>
<evidence type="ECO:0000313" key="11">
    <source>
        <dbReference type="Proteomes" id="UP000184432"/>
    </source>
</evidence>
<accession>A0A1M6CS84</accession>
<comment type="subcellular location">
    <subcellularLocation>
        <location evidence="1">Cytoplasm</location>
    </subcellularLocation>
</comment>
<evidence type="ECO:0000256" key="5">
    <source>
        <dbReference type="ARBA" id="ARBA00038253"/>
    </source>
</evidence>
<keyword evidence="8" id="KW-0812">Transmembrane</keyword>
<evidence type="ECO:0000256" key="8">
    <source>
        <dbReference type="SAM" id="Phobius"/>
    </source>
</evidence>
<dbReference type="AlphaFoldDB" id="A0A1M6CS84"/>
<keyword evidence="3" id="KW-0677">Repeat</keyword>
<dbReference type="SUPFAM" id="SSF81901">
    <property type="entry name" value="HCP-like"/>
    <property type="match status" value="1"/>
</dbReference>
<feature type="coiled-coil region" evidence="7">
    <location>
        <begin position="374"/>
        <end position="422"/>
    </location>
</feature>
<dbReference type="PANTHER" id="PTHR46630">
    <property type="entry name" value="TETRATRICOPEPTIDE REPEAT PROTEIN 29"/>
    <property type="match status" value="1"/>
</dbReference>
<dbReference type="EMBL" id="FQYP01000002">
    <property type="protein sequence ID" value="SHI63887.1"/>
    <property type="molecule type" value="Genomic_DNA"/>
</dbReference>
<keyword evidence="2" id="KW-0963">Cytoplasm</keyword>
<dbReference type="InterPro" id="IPR036388">
    <property type="entry name" value="WH-like_DNA-bd_sf"/>
</dbReference>
<feature type="transmembrane region" description="Helical" evidence="8">
    <location>
        <begin position="350"/>
        <end position="370"/>
    </location>
</feature>
<dbReference type="SUPFAM" id="SSF46894">
    <property type="entry name" value="C-terminal effector domain of the bipartite response regulators"/>
    <property type="match status" value="1"/>
</dbReference>
<dbReference type="PANTHER" id="PTHR46630:SF1">
    <property type="entry name" value="TETRATRICOPEPTIDE REPEAT PROTEIN 29"/>
    <property type="match status" value="1"/>
</dbReference>
<dbReference type="Pfam" id="PF13424">
    <property type="entry name" value="TPR_12"/>
    <property type="match status" value="1"/>
</dbReference>
<keyword evidence="8" id="KW-1133">Transmembrane helix</keyword>
<keyword evidence="4 6" id="KW-0802">TPR repeat</keyword>
<evidence type="ECO:0000256" key="1">
    <source>
        <dbReference type="ARBA" id="ARBA00004496"/>
    </source>
</evidence>
<dbReference type="InterPro" id="IPR019734">
    <property type="entry name" value="TPR_rpt"/>
</dbReference>
<keyword evidence="7" id="KW-0175">Coiled coil</keyword>
<dbReference type="Gene3D" id="1.25.40.10">
    <property type="entry name" value="Tetratricopeptide repeat domain"/>
    <property type="match status" value="1"/>
</dbReference>
<reference evidence="11" key="1">
    <citation type="submission" date="2016-11" db="EMBL/GenBank/DDBJ databases">
        <authorList>
            <person name="Varghese N."/>
            <person name="Submissions S."/>
        </authorList>
    </citation>
    <scope>NUCLEOTIDE SEQUENCE [LARGE SCALE GENOMIC DNA]</scope>
    <source>
        <strain evidence="11">DSM 22623</strain>
    </source>
</reference>
<evidence type="ECO:0000256" key="6">
    <source>
        <dbReference type="PROSITE-ProRule" id="PRU00339"/>
    </source>
</evidence>
<dbReference type="GO" id="GO:0003677">
    <property type="term" value="F:DNA binding"/>
    <property type="evidence" value="ECO:0007669"/>
    <property type="project" value="InterPro"/>
</dbReference>
<keyword evidence="8" id="KW-0472">Membrane</keyword>
<feature type="repeat" description="TPR" evidence="6">
    <location>
        <begin position="120"/>
        <end position="153"/>
    </location>
</feature>
<sequence>MRGILITSLLLLVSFSYSQNKKADSLQNVLNQYQKKDTIRVNLLNTIGFEYWISDANQSINFGQQALDLSKTLNYTKGQATAQRIIGVAHWAHGNQNEALRFLTHSQQEFQKIKDDEGIANTMLNIGMVYADLKEYDRALENYNNAIDYFTALGLKGRIATTFTKMGTVFLEQDRHYDAKEYISNALKIHKENNFTYGIAEAHNRLGVLYIKNKEFAQAKYHIERSITTGKSIDDRDGITSNLIQYGKLLRYEKNYEAADIHLQLGLKRAKKNNLKKYELQAYNELKELRKEQGKPEEALAFYDQYISLKDSVFNTEKSKQIAYLEFEKEIESQNRELVFLKEKEKTDALIKWSLMMGIIILVGGGFLVFRNLRQRSRKNNDLLEKSNELLQSKAQLAQQEMENATLKQQELKQQLNFKNKELTSYAINFVQKNELLEELRNTALLAKKATPKEKDKLIDQLNKTIRQHLNIDKDWEDFKRFFEEVHVGFYAKLKAKHPDLSANDLKVCSLTRLNLNVKETASILGISPESAKTARYRLRKKLALSQEQEIFTYLLSLEN</sequence>
<feature type="repeat" description="TPR" evidence="6">
    <location>
        <begin position="160"/>
        <end position="193"/>
    </location>
</feature>
<evidence type="ECO:0000256" key="2">
    <source>
        <dbReference type="ARBA" id="ARBA00022490"/>
    </source>
</evidence>
<dbReference type="InterPro" id="IPR011990">
    <property type="entry name" value="TPR-like_helical_dom_sf"/>
</dbReference>
<dbReference type="SMART" id="SM00421">
    <property type="entry name" value="HTH_LUXR"/>
    <property type="match status" value="1"/>
</dbReference>
<name>A0A1M6CS84_9FLAO</name>
<dbReference type="GO" id="GO:0006355">
    <property type="term" value="P:regulation of DNA-templated transcription"/>
    <property type="evidence" value="ECO:0007669"/>
    <property type="project" value="InterPro"/>
</dbReference>
<evidence type="ECO:0000256" key="3">
    <source>
        <dbReference type="ARBA" id="ARBA00022737"/>
    </source>
</evidence>
<dbReference type="OrthoDB" id="1090267at2"/>
<gene>
    <name evidence="10" type="ORF">SAMN04488508_102255</name>
</gene>
<keyword evidence="11" id="KW-1185">Reference proteome</keyword>
<dbReference type="PROSITE" id="PS50293">
    <property type="entry name" value="TPR_REGION"/>
    <property type="match status" value="1"/>
</dbReference>
<evidence type="ECO:0000256" key="7">
    <source>
        <dbReference type="SAM" id="Coils"/>
    </source>
</evidence>
<comment type="similarity">
    <text evidence="5">Belongs to the Rap family.</text>
</comment>
<protein>
    <submittedName>
        <fullName evidence="10">Tetratricopeptide repeat-containing protein</fullName>
    </submittedName>
</protein>
<dbReference type="Proteomes" id="UP000184432">
    <property type="component" value="Unassembled WGS sequence"/>
</dbReference>
<dbReference type="SMART" id="SM00028">
    <property type="entry name" value="TPR"/>
    <property type="match status" value="5"/>
</dbReference>
<dbReference type="Gene3D" id="1.10.10.10">
    <property type="entry name" value="Winged helix-like DNA-binding domain superfamily/Winged helix DNA-binding domain"/>
    <property type="match status" value="1"/>
</dbReference>
<dbReference type="SUPFAM" id="SSF48452">
    <property type="entry name" value="TPR-like"/>
    <property type="match status" value="1"/>
</dbReference>
<dbReference type="PROSITE" id="PS50005">
    <property type="entry name" value="TPR"/>
    <property type="match status" value="2"/>
</dbReference>
<dbReference type="InterPro" id="IPR051476">
    <property type="entry name" value="Bac_ResReg_Asp_Phosphatase"/>
</dbReference>
<evidence type="ECO:0000313" key="10">
    <source>
        <dbReference type="EMBL" id="SHI63887.1"/>
    </source>
</evidence>
<evidence type="ECO:0000256" key="4">
    <source>
        <dbReference type="ARBA" id="ARBA00022803"/>
    </source>
</evidence>
<feature type="domain" description="HTH luxR-type" evidence="9">
    <location>
        <begin position="498"/>
        <end position="555"/>
    </location>
</feature>
<dbReference type="InterPro" id="IPR016032">
    <property type="entry name" value="Sig_transdc_resp-reg_C-effctor"/>
</dbReference>
<dbReference type="InterPro" id="IPR000792">
    <property type="entry name" value="Tscrpt_reg_LuxR_C"/>
</dbReference>
<dbReference type="STRING" id="570521.SAMN04488508_102255"/>
<evidence type="ECO:0000259" key="9">
    <source>
        <dbReference type="SMART" id="SM00421"/>
    </source>
</evidence>
<organism evidence="10 11">
    <name type="scientific">Aquimarina spongiae</name>
    <dbReference type="NCBI Taxonomy" id="570521"/>
    <lineage>
        <taxon>Bacteria</taxon>
        <taxon>Pseudomonadati</taxon>
        <taxon>Bacteroidota</taxon>
        <taxon>Flavobacteriia</taxon>
        <taxon>Flavobacteriales</taxon>
        <taxon>Flavobacteriaceae</taxon>
        <taxon>Aquimarina</taxon>
    </lineage>
</organism>
<dbReference type="RefSeq" id="WP_073314909.1">
    <property type="nucleotide sequence ID" value="NZ_FQYP01000002.1"/>
</dbReference>
<proteinExistence type="inferred from homology"/>